<evidence type="ECO:0000256" key="1">
    <source>
        <dbReference type="RuleBase" id="RU363094"/>
    </source>
</evidence>
<evidence type="ECO:0000259" key="2">
    <source>
        <dbReference type="PROSITE" id="PS51186"/>
    </source>
</evidence>
<gene>
    <name evidence="3" type="primary">rimI</name>
    <name evidence="3" type="ORF">FCU45_05290</name>
</gene>
<dbReference type="SUPFAM" id="SSF55729">
    <property type="entry name" value="Acyl-CoA N-acyltransferases (Nat)"/>
    <property type="match status" value="1"/>
</dbReference>
<dbReference type="InterPro" id="IPR000182">
    <property type="entry name" value="GNAT_dom"/>
</dbReference>
<dbReference type="PANTHER" id="PTHR43617">
    <property type="entry name" value="L-AMINO ACID N-ACETYLTRANSFERASE"/>
    <property type="match status" value="1"/>
</dbReference>
<name>A0A4V5TMC0_9BACT</name>
<reference evidence="3 4" key="1">
    <citation type="submission" date="2019-04" db="EMBL/GenBank/DDBJ databases">
        <title>Sulfurimonas crateris sp. nov. a facultative anaerobic sulfur-oxidizing chemolithautotrophic bacterium isolated from a terrestrial mud vulcano.</title>
        <authorList>
            <person name="Ratnikova N.M."/>
            <person name="Slobodkin A.I."/>
            <person name="Merkel A.Y."/>
            <person name="Novikov A."/>
            <person name="Bonch-Osmolovskaya E.A."/>
            <person name="Slobodkina G.B."/>
        </authorList>
    </citation>
    <scope>NUCLEOTIDE SEQUENCE [LARGE SCALE GENOMIC DNA]</scope>
    <source>
        <strain evidence="3 4">SN118</strain>
    </source>
</reference>
<accession>A0A4V5TMC0</accession>
<organism evidence="3 4">
    <name type="scientific">Sulfurimonas crateris</name>
    <dbReference type="NCBI Taxonomy" id="2574727"/>
    <lineage>
        <taxon>Bacteria</taxon>
        <taxon>Pseudomonadati</taxon>
        <taxon>Campylobacterota</taxon>
        <taxon>Epsilonproteobacteria</taxon>
        <taxon>Campylobacterales</taxon>
        <taxon>Sulfurimonadaceae</taxon>
        <taxon>Sulfurimonas</taxon>
    </lineage>
</organism>
<dbReference type="Pfam" id="PF00583">
    <property type="entry name" value="Acetyltransf_1"/>
    <property type="match status" value="1"/>
</dbReference>
<keyword evidence="1" id="KW-0963">Cytoplasm</keyword>
<evidence type="ECO:0000313" key="3">
    <source>
        <dbReference type="EMBL" id="TKI70023.1"/>
    </source>
</evidence>
<feature type="domain" description="N-acetyltransferase" evidence="2">
    <location>
        <begin position="1"/>
        <end position="145"/>
    </location>
</feature>
<dbReference type="GO" id="GO:0008999">
    <property type="term" value="F:protein-N-terminal-alanine acetyltransferase activity"/>
    <property type="evidence" value="ECO:0007669"/>
    <property type="project" value="UniProtKB-EC"/>
</dbReference>
<dbReference type="InterPro" id="IPR016181">
    <property type="entry name" value="Acyl_CoA_acyltransferase"/>
</dbReference>
<dbReference type="PROSITE" id="PS51186">
    <property type="entry name" value="GNAT"/>
    <property type="match status" value="1"/>
</dbReference>
<dbReference type="RefSeq" id="WP_137013014.1">
    <property type="nucleotide sequence ID" value="NZ_SZPX01000003.1"/>
</dbReference>
<dbReference type="InterPro" id="IPR050276">
    <property type="entry name" value="MshD_Acetyltransferase"/>
</dbReference>
<dbReference type="InterPro" id="IPR006464">
    <property type="entry name" value="AcTrfase_RimI/Ard1"/>
</dbReference>
<comment type="catalytic activity">
    <reaction evidence="1">
        <text>N-terminal L-alanyl-[ribosomal protein bS18] + acetyl-CoA = N-terminal N(alpha)-acetyl-L-alanyl-[ribosomal protein bS18] + CoA + H(+)</text>
        <dbReference type="Rhea" id="RHEA:43756"/>
        <dbReference type="Rhea" id="RHEA-COMP:10676"/>
        <dbReference type="Rhea" id="RHEA-COMP:10677"/>
        <dbReference type="ChEBI" id="CHEBI:15378"/>
        <dbReference type="ChEBI" id="CHEBI:57287"/>
        <dbReference type="ChEBI" id="CHEBI:57288"/>
        <dbReference type="ChEBI" id="CHEBI:64718"/>
        <dbReference type="ChEBI" id="CHEBI:83683"/>
        <dbReference type="EC" id="2.3.1.266"/>
    </reaction>
</comment>
<keyword evidence="4" id="KW-1185">Reference proteome</keyword>
<dbReference type="AlphaFoldDB" id="A0A4V5TMC0"/>
<dbReference type="Gene3D" id="3.40.630.30">
    <property type="match status" value="1"/>
</dbReference>
<evidence type="ECO:0000313" key="4">
    <source>
        <dbReference type="Proteomes" id="UP000309561"/>
    </source>
</evidence>
<comment type="function">
    <text evidence="1">Acetylates the N-terminal alanine of ribosomal protein bS18.</text>
</comment>
<comment type="caution">
    <text evidence="3">The sequence shown here is derived from an EMBL/GenBank/DDBJ whole genome shotgun (WGS) entry which is preliminary data.</text>
</comment>
<dbReference type="EMBL" id="SZPX01000003">
    <property type="protein sequence ID" value="TKI70023.1"/>
    <property type="molecule type" value="Genomic_DNA"/>
</dbReference>
<dbReference type="NCBIfam" id="TIGR01575">
    <property type="entry name" value="rimI"/>
    <property type="match status" value="1"/>
</dbReference>
<comment type="subcellular location">
    <subcellularLocation>
        <location evidence="1">Cytoplasm</location>
    </subcellularLocation>
</comment>
<dbReference type="EC" id="2.3.1.266" evidence="1"/>
<sequence length="146" mass="16595">MILKKAKNADLSSLCALEGELFLPQNFPLSRGSFAYHIKNNLLYVTEIDGVLAGYILVLIKRKDAKLYSLGVGTSYRNRKISQELLRLALEELLALGFKRVLLEVRTDNEAAIALYKKMGFSELKKLKAFYRDGCDAYLMQLKIEQ</sequence>
<comment type="similarity">
    <text evidence="1">Belongs to the acetyltransferase family. RimI subfamily.</text>
</comment>
<dbReference type="OrthoDB" id="529907at2"/>
<dbReference type="GO" id="GO:0005737">
    <property type="term" value="C:cytoplasm"/>
    <property type="evidence" value="ECO:0007669"/>
    <property type="project" value="UniProtKB-SubCell"/>
</dbReference>
<keyword evidence="3" id="KW-0808">Transferase</keyword>
<protein>
    <recommendedName>
        <fullName evidence="1">[Ribosomal protein bS18]-alanine N-acetyltransferase</fullName>
        <ecNumber evidence="1">2.3.1.266</ecNumber>
    </recommendedName>
</protein>
<proteinExistence type="inferred from homology"/>
<dbReference type="Proteomes" id="UP000309561">
    <property type="component" value="Unassembled WGS sequence"/>
</dbReference>